<sequence>MGPKRATAVRGPQHTWTFENRMAAYILCYPIDQYAASNRKPIFDHIYGGDIGKTALTAQARESQKLQRDHPDATIPRRHADWDRITRVPLSRQDQITWDSILQRIGQAIEDLELGELEPQPAATGNNQMQAPVPNQVQANPAPNVVAHNPTIANNFVHKIELFEAFGIYIWRPNVLMTPDQRNINATTSTTILPEWVWTAEDTRRQLLICFTDTCATCRGRTGEAYLTEQEIRWIETRDDLPPQFWQCHKIPNTSTLTAEESRLMDDEEYGFV</sequence>
<dbReference type="AlphaFoldDB" id="A0A1X7RMI7"/>
<accession>A0A1X7RMI7</accession>
<name>A0A1X7RMI7_ZYMT9</name>
<dbReference type="EMBL" id="LT853694">
    <property type="protein sequence ID" value="SMQ48421.1"/>
    <property type="molecule type" value="Genomic_DNA"/>
</dbReference>
<evidence type="ECO:0000313" key="1">
    <source>
        <dbReference type="EMBL" id="SMQ48421.1"/>
    </source>
</evidence>
<keyword evidence="2" id="KW-1185">Reference proteome</keyword>
<gene>
    <name evidence="1" type="ORF">ZT3D7_G3570</name>
</gene>
<protein>
    <submittedName>
        <fullName evidence="1">Uncharacterized protein</fullName>
    </submittedName>
</protein>
<evidence type="ECO:0000313" key="2">
    <source>
        <dbReference type="Proteomes" id="UP000215127"/>
    </source>
</evidence>
<dbReference type="Proteomes" id="UP000215127">
    <property type="component" value="Chromosome 3"/>
</dbReference>
<proteinExistence type="predicted"/>
<reference evidence="1 2" key="1">
    <citation type="submission" date="2016-06" db="EMBL/GenBank/DDBJ databases">
        <authorList>
            <person name="Kjaerup R.B."/>
            <person name="Dalgaard T.S."/>
            <person name="Juul-Madsen H.R."/>
        </authorList>
    </citation>
    <scope>NUCLEOTIDE SEQUENCE [LARGE SCALE GENOMIC DNA]</scope>
</reference>
<organism evidence="1 2">
    <name type="scientific">Zymoseptoria tritici (strain ST99CH_3D7)</name>
    <dbReference type="NCBI Taxonomy" id="1276538"/>
    <lineage>
        <taxon>Eukaryota</taxon>
        <taxon>Fungi</taxon>
        <taxon>Dikarya</taxon>
        <taxon>Ascomycota</taxon>
        <taxon>Pezizomycotina</taxon>
        <taxon>Dothideomycetes</taxon>
        <taxon>Dothideomycetidae</taxon>
        <taxon>Mycosphaerellales</taxon>
        <taxon>Mycosphaerellaceae</taxon>
        <taxon>Zymoseptoria</taxon>
    </lineage>
</organism>